<evidence type="ECO:0000259" key="3">
    <source>
        <dbReference type="PROSITE" id="PS50968"/>
    </source>
</evidence>
<feature type="compositionally biased region" description="Basic and acidic residues" evidence="2">
    <location>
        <begin position="134"/>
        <end position="147"/>
    </location>
</feature>
<gene>
    <name evidence="4" type="ORF">HMPREF9240_00441</name>
</gene>
<feature type="domain" description="Lipoyl-binding" evidence="3">
    <location>
        <begin position="2"/>
        <end position="77"/>
    </location>
</feature>
<feature type="compositionally biased region" description="Basic and acidic residues" evidence="2">
    <location>
        <begin position="99"/>
        <end position="116"/>
    </location>
</feature>
<evidence type="ECO:0000256" key="1">
    <source>
        <dbReference type="ARBA" id="ARBA00022823"/>
    </source>
</evidence>
<dbReference type="PANTHER" id="PTHR43416">
    <property type="entry name" value="DIHYDROLIPOYLLYSINE-RESIDUE SUCCINYLTRANSFERASE COMPONENT OF 2-OXOGLUTARATE DEHYDROGENASE COMPLEX, MITOCHONDRIAL-RELATED"/>
    <property type="match status" value="1"/>
</dbReference>
<dbReference type="PROSITE" id="PS50968">
    <property type="entry name" value="BIOTINYL_LIPOYL"/>
    <property type="match status" value="2"/>
</dbReference>
<evidence type="ECO:0000256" key="2">
    <source>
        <dbReference type="SAM" id="MobiDB-lite"/>
    </source>
</evidence>
<evidence type="ECO:0000313" key="5">
    <source>
        <dbReference type="Proteomes" id="UP000006075"/>
    </source>
</evidence>
<keyword evidence="1" id="KW-0450">Lipoyl</keyword>
<dbReference type="RefSeq" id="WP_004805429.1">
    <property type="nucleotide sequence ID" value="NZ_JH815213.1"/>
</dbReference>
<reference evidence="4 5" key="1">
    <citation type="submission" date="2012-07" db="EMBL/GenBank/DDBJ databases">
        <title>The Genome Sequence of Actinomyces neuii subsp. anitratus BVS029A5.</title>
        <authorList>
            <consortium name="The Broad Institute Genome Sequencing Platform"/>
            <person name="Earl A."/>
            <person name="Ward D."/>
            <person name="Feldgarden M."/>
            <person name="Gevers D."/>
            <person name="Saerens B."/>
            <person name="Vaneechoutte M."/>
            <person name="Walker B."/>
            <person name="Young S.K."/>
            <person name="Zeng Q."/>
            <person name="Gargeya S."/>
            <person name="Fitzgerald M."/>
            <person name="Haas B."/>
            <person name="Abouelleil A."/>
            <person name="Alvarado L."/>
            <person name="Arachchi H.M."/>
            <person name="Berlin A."/>
            <person name="Chapman S.B."/>
            <person name="Goldberg J."/>
            <person name="Griggs A."/>
            <person name="Gujja S."/>
            <person name="Hansen M."/>
            <person name="Howarth C."/>
            <person name="Imamovic A."/>
            <person name="Larimer J."/>
            <person name="McCowen C."/>
            <person name="Montmayeur A."/>
            <person name="Murphy C."/>
            <person name="Neiman D."/>
            <person name="Pearson M."/>
            <person name="Priest M."/>
            <person name="Roberts A."/>
            <person name="Saif S."/>
            <person name="Shea T."/>
            <person name="Sisk P."/>
            <person name="Sykes S."/>
            <person name="Wortman J."/>
            <person name="Nusbaum C."/>
            <person name="Birren B."/>
        </authorList>
    </citation>
    <scope>NUCLEOTIDE SEQUENCE [LARGE SCALE GENOMIC DNA]</scope>
    <source>
        <strain evidence="4 5">BVS029A5</strain>
    </source>
</reference>
<dbReference type="SUPFAM" id="SSF51230">
    <property type="entry name" value="Single hybrid motif"/>
    <property type="match status" value="2"/>
</dbReference>
<name>K0YWF0_9ACTO</name>
<accession>K0YWF0</accession>
<dbReference type="GO" id="GO:0005829">
    <property type="term" value="C:cytosol"/>
    <property type="evidence" value="ECO:0007669"/>
    <property type="project" value="TreeGrafter"/>
</dbReference>
<dbReference type="CDD" id="cd06849">
    <property type="entry name" value="lipoyl_domain"/>
    <property type="match status" value="2"/>
</dbReference>
<dbReference type="InterPro" id="IPR011053">
    <property type="entry name" value="Single_hybrid_motif"/>
</dbReference>
<feature type="domain" description="Lipoyl-binding" evidence="3">
    <location>
        <begin position="114"/>
        <end position="147"/>
    </location>
</feature>
<dbReference type="InterPro" id="IPR003016">
    <property type="entry name" value="2-oxoA_DH_lipoyl-BS"/>
</dbReference>
<evidence type="ECO:0000313" key="4">
    <source>
        <dbReference type="EMBL" id="EJZ88182.1"/>
    </source>
</evidence>
<protein>
    <recommendedName>
        <fullName evidence="3">Lipoyl-binding domain-containing protein</fullName>
    </recommendedName>
</protein>
<comment type="caution">
    <text evidence="4">The sequence shown here is derived from an EMBL/GenBank/DDBJ whole genome shotgun (WGS) entry which is preliminary data.</text>
</comment>
<proteinExistence type="predicted"/>
<dbReference type="PANTHER" id="PTHR43416:SF8">
    <property type="entry name" value="LIPOAMIDE ACYLTRANSFERASE COMPONENT OF BRANCHED-CHAIN ALPHA-KETO ACID DEHYDROGENASE COMPLEX"/>
    <property type="match status" value="1"/>
</dbReference>
<dbReference type="GO" id="GO:0004149">
    <property type="term" value="F:dihydrolipoyllysine-residue succinyltransferase activity"/>
    <property type="evidence" value="ECO:0007669"/>
    <property type="project" value="TreeGrafter"/>
</dbReference>
<dbReference type="Pfam" id="PF00364">
    <property type="entry name" value="Biotin_lipoyl"/>
    <property type="match status" value="2"/>
</dbReference>
<dbReference type="EMBL" id="AGWP01000002">
    <property type="protein sequence ID" value="EJZ88182.1"/>
    <property type="molecule type" value="Genomic_DNA"/>
</dbReference>
<dbReference type="PROSITE" id="PS00189">
    <property type="entry name" value="LIPOYL"/>
    <property type="match status" value="1"/>
</dbReference>
<dbReference type="InterPro" id="IPR050537">
    <property type="entry name" value="2-oxoacid_dehydrogenase"/>
</dbReference>
<feature type="region of interest" description="Disordered" evidence="2">
    <location>
        <begin position="75"/>
        <end position="147"/>
    </location>
</feature>
<dbReference type="eggNOG" id="COG0508">
    <property type="taxonomic scope" value="Bacteria"/>
</dbReference>
<dbReference type="GO" id="GO:0006099">
    <property type="term" value="P:tricarboxylic acid cycle"/>
    <property type="evidence" value="ECO:0007669"/>
    <property type="project" value="TreeGrafter"/>
</dbReference>
<organism evidence="4 5">
    <name type="scientific">Winkia neuii BV029A5</name>
    <dbReference type="NCBI Taxonomy" id="888439"/>
    <lineage>
        <taxon>Bacteria</taxon>
        <taxon>Bacillati</taxon>
        <taxon>Actinomycetota</taxon>
        <taxon>Actinomycetes</taxon>
        <taxon>Actinomycetales</taxon>
        <taxon>Actinomycetaceae</taxon>
        <taxon>Winkia</taxon>
    </lineage>
</organism>
<keyword evidence="5" id="KW-1185">Reference proteome</keyword>
<dbReference type="AlphaFoldDB" id="K0YWF0"/>
<dbReference type="HOGENOM" id="CLU_016733_7_1_11"/>
<dbReference type="InterPro" id="IPR000089">
    <property type="entry name" value="Biotin_lipoyl"/>
</dbReference>
<feature type="non-terminal residue" evidence="4">
    <location>
        <position position="147"/>
    </location>
</feature>
<dbReference type="Proteomes" id="UP000006075">
    <property type="component" value="Unassembled WGS sequence"/>
</dbReference>
<dbReference type="Gene3D" id="2.40.50.100">
    <property type="match status" value="2"/>
</dbReference>
<sequence length="147" mass="15456">MSESVKMPALGESITEGTVSRWLKEVGDTVEVDEPIVEVSTDKVDSEVPSPAAGTILKILVPEDETVDVGTEIAIIGDSSEQEEDSSAPDASGQQADAPKSEEKSEGSHADGESTDVKMPALGESITEGTVSRWLKEVGDKIEADEP</sequence>